<keyword evidence="1" id="KW-0472">Membrane</keyword>
<keyword evidence="4" id="KW-1185">Reference proteome</keyword>
<evidence type="ECO:0008006" key="5">
    <source>
        <dbReference type="Google" id="ProtNLM"/>
    </source>
</evidence>
<evidence type="ECO:0000256" key="2">
    <source>
        <dbReference type="SAM" id="SignalP"/>
    </source>
</evidence>
<evidence type="ECO:0000313" key="3">
    <source>
        <dbReference type="EMBL" id="KYQ89390.1"/>
    </source>
</evidence>
<dbReference type="OrthoDB" id="16734at2759"/>
<accession>A0A151Z605</accession>
<feature type="signal peptide" evidence="2">
    <location>
        <begin position="1"/>
        <end position="19"/>
    </location>
</feature>
<feature type="transmembrane region" description="Helical" evidence="1">
    <location>
        <begin position="181"/>
        <end position="203"/>
    </location>
</feature>
<evidence type="ECO:0000256" key="1">
    <source>
        <dbReference type="SAM" id="Phobius"/>
    </source>
</evidence>
<proteinExistence type="predicted"/>
<protein>
    <recommendedName>
        <fullName evidence="5">Transmembrane protein</fullName>
    </recommendedName>
</protein>
<gene>
    <name evidence="3" type="ORF">DLAC_10050</name>
</gene>
<sequence>MKSIITLTILLISLSTIFAQSYKLCTTTADCYETNSYCRLVPGTNNSVCAECRSNNDCAMDEYCSKNNAVGFYGTCTKFSKIGDSCIAFTDSDLEMNNITSTLKCADTYVDNTNNFTLTIDYLGFCTKGKCRMCNYKSTSTNSQTTPGKGDIRTCIYPGTYVSPHSSQWSSKLYYENPTNVWLAIFFCLIMIQIGLTVVMFFFKK</sequence>
<feature type="chain" id="PRO_5007592914" description="Transmembrane protein" evidence="2">
    <location>
        <begin position="20"/>
        <end position="205"/>
    </location>
</feature>
<name>A0A151Z605_TIELA</name>
<dbReference type="AlphaFoldDB" id="A0A151Z605"/>
<dbReference type="EMBL" id="LODT01000041">
    <property type="protein sequence ID" value="KYQ89390.1"/>
    <property type="molecule type" value="Genomic_DNA"/>
</dbReference>
<organism evidence="3 4">
    <name type="scientific">Tieghemostelium lacteum</name>
    <name type="common">Slime mold</name>
    <name type="synonym">Dictyostelium lacteum</name>
    <dbReference type="NCBI Taxonomy" id="361077"/>
    <lineage>
        <taxon>Eukaryota</taxon>
        <taxon>Amoebozoa</taxon>
        <taxon>Evosea</taxon>
        <taxon>Eumycetozoa</taxon>
        <taxon>Dictyostelia</taxon>
        <taxon>Dictyosteliales</taxon>
        <taxon>Raperosteliaceae</taxon>
        <taxon>Tieghemostelium</taxon>
    </lineage>
</organism>
<dbReference type="InParanoid" id="A0A151Z605"/>
<dbReference type="Proteomes" id="UP000076078">
    <property type="component" value="Unassembled WGS sequence"/>
</dbReference>
<keyword evidence="1" id="KW-1133">Transmembrane helix</keyword>
<comment type="caution">
    <text evidence="3">The sequence shown here is derived from an EMBL/GenBank/DDBJ whole genome shotgun (WGS) entry which is preliminary data.</text>
</comment>
<reference evidence="3 4" key="1">
    <citation type="submission" date="2015-12" db="EMBL/GenBank/DDBJ databases">
        <title>Dictyostelia acquired genes for synthesis and detection of signals that induce cell-type specialization by lateral gene transfer from prokaryotes.</title>
        <authorList>
            <person name="Gloeckner G."/>
            <person name="Schaap P."/>
        </authorList>
    </citation>
    <scope>NUCLEOTIDE SEQUENCE [LARGE SCALE GENOMIC DNA]</scope>
    <source>
        <strain evidence="3 4">TK</strain>
    </source>
</reference>
<keyword evidence="2" id="KW-0732">Signal</keyword>
<keyword evidence="1" id="KW-0812">Transmembrane</keyword>
<evidence type="ECO:0000313" key="4">
    <source>
        <dbReference type="Proteomes" id="UP000076078"/>
    </source>
</evidence>